<accession>M9R706</accession>
<dbReference type="STRING" id="391626.OAN307_c28610"/>
<dbReference type="OrthoDB" id="9812260at2"/>
<evidence type="ECO:0000313" key="2">
    <source>
        <dbReference type="Proteomes" id="UP000005307"/>
    </source>
</evidence>
<dbReference type="EMBL" id="CP003740">
    <property type="protein sequence ID" value="AGI68429.1"/>
    <property type="molecule type" value="Genomic_DNA"/>
</dbReference>
<keyword evidence="2" id="KW-1185">Reference proteome</keyword>
<dbReference type="KEGG" id="oat:OAN307_c28610"/>
<dbReference type="RefSeq" id="WP_015500425.1">
    <property type="nucleotide sequence ID" value="NC_020911.1"/>
</dbReference>
<sequence length="72" mass="8159">MSWQDIRGDDAGDLMLTTQIMNVMEQGITVWSPDGTCDLNNTRVFDVLDLDRDAIRIASKLNDSLRTDSWLV</sequence>
<dbReference type="AlphaFoldDB" id="M9R706"/>
<dbReference type="eggNOG" id="COG2203">
    <property type="taxonomic scope" value="Bacteria"/>
</dbReference>
<organism evidence="1 2">
    <name type="scientific">Octadecabacter antarcticus 307</name>
    <dbReference type="NCBI Taxonomy" id="391626"/>
    <lineage>
        <taxon>Bacteria</taxon>
        <taxon>Pseudomonadati</taxon>
        <taxon>Pseudomonadota</taxon>
        <taxon>Alphaproteobacteria</taxon>
        <taxon>Rhodobacterales</taxon>
        <taxon>Roseobacteraceae</taxon>
        <taxon>Octadecabacter</taxon>
    </lineage>
</organism>
<name>M9R706_9RHOB</name>
<protein>
    <submittedName>
        <fullName evidence="1">Uncharacterized protein</fullName>
    </submittedName>
</protein>
<dbReference type="HOGENOM" id="CLU_2718369_0_0_5"/>
<dbReference type="Proteomes" id="UP000005307">
    <property type="component" value="Chromosome"/>
</dbReference>
<gene>
    <name evidence="1" type="ORF">OAN307_c28610</name>
</gene>
<evidence type="ECO:0000313" key="1">
    <source>
        <dbReference type="EMBL" id="AGI68429.1"/>
    </source>
</evidence>
<proteinExistence type="predicted"/>
<reference evidence="1 2" key="1">
    <citation type="journal article" date="2013" name="PLoS ONE">
        <title>Poles Apart: Arctic and Antarctic Octadecabacter strains Share High Genome Plasticity and a New Type of Xanthorhodopsin.</title>
        <authorList>
            <person name="Vollmers J."/>
            <person name="Voget S."/>
            <person name="Dietrich S."/>
            <person name="Gollnow K."/>
            <person name="Smits M."/>
            <person name="Meyer K."/>
            <person name="Brinkhoff T."/>
            <person name="Simon M."/>
            <person name="Daniel R."/>
        </authorList>
    </citation>
    <scope>NUCLEOTIDE SEQUENCE [LARGE SCALE GENOMIC DNA]</scope>
    <source>
        <strain evidence="1 2">307</strain>
    </source>
</reference>